<evidence type="ECO:0000313" key="1">
    <source>
        <dbReference type="EMBL" id="KAJ0007963.1"/>
    </source>
</evidence>
<comment type="caution">
    <text evidence="1">The sequence shown here is derived from an EMBL/GenBank/DDBJ whole genome shotgun (WGS) entry which is preliminary data.</text>
</comment>
<organism evidence="1 2">
    <name type="scientific">Pistacia integerrima</name>
    <dbReference type="NCBI Taxonomy" id="434235"/>
    <lineage>
        <taxon>Eukaryota</taxon>
        <taxon>Viridiplantae</taxon>
        <taxon>Streptophyta</taxon>
        <taxon>Embryophyta</taxon>
        <taxon>Tracheophyta</taxon>
        <taxon>Spermatophyta</taxon>
        <taxon>Magnoliopsida</taxon>
        <taxon>eudicotyledons</taxon>
        <taxon>Gunneridae</taxon>
        <taxon>Pentapetalae</taxon>
        <taxon>rosids</taxon>
        <taxon>malvids</taxon>
        <taxon>Sapindales</taxon>
        <taxon>Anacardiaceae</taxon>
        <taxon>Pistacia</taxon>
    </lineage>
</organism>
<dbReference type="Proteomes" id="UP001163603">
    <property type="component" value="Chromosome 15"/>
</dbReference>
<sequence>MIGKRKGDLYVLSTSPELYFSNHFKSVTAEVWHQCLGHPQSSPLQMLKNKRLIDVVRTTKSQHLCDSCQLGKLSRLPFSCSEHSSTSIFEKIHCDLWGPAPILSIAKFRYYACLVDDFSKYTWIIPLRQKFDFFNAYLTFEKYVSRQFNKQIKIFHSDGGGEFVNSKLSTHFLSTGIVHQISAPYTPEQTGMVERRHRIIRELGMTMLFHCGAPLFLWVEAFSIAVYLMNRLPSSTLNFETPYFALHGKHSIYSSLRAFGSKCFPYTWDTRRHKFDPKTLLCIFVGYNEKHKAYKCFHPSSKKFFISRHVVFDEQIFPYRPTNNSCKTMAKPLAINIFDTWLPHTDIPLYAGTHSASSIAPSLSPLPQLQDTATILQNSMSAEPSPQPLLNVVPQTTTGNFENDLPEIDNSIDTSENPPPHETQTLETLEIPQIVAPQPTTTSIGSPNSTSASSGNIHPMVTRAKLGVVKPNPKYTLTTITSDNVPREPQNIKTALAHPGWKAAMDEELPALHQNKTWILVPCTSNMNVIGSKWVFKSKLKPDGTLDRLKARLVAKGYHQVDGVDYTETFSPMIKPGTIRMIITIALVKQWSIRQLDVKNAFLHGQISEDLYMRQPPGMVDLEHPTYVCKLQKALYGLKQAPRAWFDRFSAFLLKFGFFCSLADPSLFVFHSEFGSLILLLYVDDILLTGSTPELVERFITLLSSKFAMKELGPIHHFLGMEITTTNRGLHLSQSHYALTILERSNMVDCKPMSTPLEAKTKTSSNEILIEDPSYYRGLVGALQYLTLTRPDISFSVNYVSQFMHTPTMTHLKMVRRILRYVKGTIEMGLHFSSHSTLDLFAFSDADWAGCPTTRRSTTGYCTFLGGNLISWCAKKQHTISRSSTEAEYRAMANTAAELTWMTFILKDLRIAISSPPILYCDNLSALYMIVNPVFHARSKHIELDYHFVRERVARGLLITQHISTDNQVADLFTKPMSKAALQYFRNKLCLQPRQSLREGISNKPKP</sequence>
<evidence type="ECO:0000313" key="2">
    <source>
        <dbReference type="Proteomes" id="UP001163603"/>
    </source>
</evidence>
<name>A0ACC0X2V0_9ROSI</name>
<accession>A0ACC0X2V0</accession>
<protein>
    <submittedName>
        <fullName evidence="1">Uncharacterized protein</fullName>
    </submittedName>
</protein>
<keyword evidence="2" id="KW-1185">Reference proteome</keyword>
<dbReference type="EMBL" id="CM047750">
    <property type="protein sequence ID" value="KAJ0007963.1"/>
    <property type="molecule type" value="Genomic_DNA"/>
</dbReference>
<proteinExistence type="predicted"/>
<gene>
    <name evidence="1" type="ORF">Pint_29329</name>
</gene>
<reference evidence="2" key="1">
    <citation type="journal article" date="2023" name="G3 (Bethesda)">
        <title>Genome assembly and association tests identify interacting loci associated with vigor, precocity, and sex in interspecific pistachio rootstocks.</title>
        <authorList>
            <person name="Palmer W."/>
            <person name="Jacygrad E."/>
            <person name="Sagayaradj S."/>
            <person name="Cavanaugh K."/>
            <person name="Han R."/>
            <person name="Bertier L."/>
            <person name="Beede B."/>
            <person name="Kafkas S."/>
            <person name="Golino D."/>
            <person name="Preece J."/>
            <person name="Michelmore R."/>
        </authorList>
    </citation>
    <scope>NUCLEOTIDE SEQUENCE [LARGE SCALE GENOMIC DNA]</scope>
</reference>